<protein>
    <submittedName>
        <fullName evidence="1">Uncharacterized conserved protein YjdB, contains Ig-like domain</fullName>
    </submittedName>
</protein>
<dbReference type="SMART" id="SM00728">
    <property type="entry name" value="ChW"/>
    <property type="match status" value="9"/>
</dbReference>
<dbReference type="Proteomes" id="UP000181899">
    <property type="component" value="Unassembled WGS sequence"/>
</dbReference>
<organism evidence="1 2">
    <name type="scientific">Proteiniclasticum ruminis</name>
    <dbReference type="NCBI Taxonomy" id="398199"/>
    <lineage>
        <taxon>Bacteria</taxon>
        <taxon>Bacillati</taxon>
        <taxon>Bacillota</taxon>
        <taxon>Clostridia</taxon>
        <taxon>Eubacteriales</taxon>
        <taxon>Clostridiaceae</taxon>
        <taxon>Proteiniclasticum</taxon>
    </lineage>
</organism>
<dbReference type="Pfam" id="PF07538">
    <property type="entry name" value="ChW"/>
    <property type="match status" value="9"/>
</dbReference>
<dbReference type="OrthoDB" id="9771173at2"/>
<evidence type="ECO:0000313" key="1">
    <source>
        <dbReference type="EMBL" id="SFN57866.1"/>
    </source>
</evidence>
<dbReference type="InterPro" id="IPR006637">
    <property type="entry name" value="ChW"/>
</dbReference>
<sequence>MSNMKKTISCFLLYILLFSFVGDTLAYGFQEKLEPHTATTETSLTPFDITLSQSVLRSWETLNLSLKSNGQDFDHAELTFVNEHGDLIQSTLYQHGDEVELRGSVSISSESKSGKYRLSKVQIRDTQFQVMEYTGNPEHVSETVHYLDFSKYVFEVKGTADYKYNYSLHRTETELEGQHKFEFTMDLNEDFLNVDVIDLYYLLDGKNDLMNVKGGEFFTARLYKSEGQKYIGESVIPRNQVAGDYSLYSISGLKELQNSDSNTYTSDFSIYNENQVDSVYSSTDDFSGYGVRIQNTLGGIVPEFEIRSKQPIYSAEERIELDFSVLDPRFKSENIYVEVVNIDDVDFTYHFPLNLDSNSGSYKTASYEYAENLKNGAYVIKSITYDMSNEYFKFYNSKYADENQGGLSFVSEEIIFSVTNSMKGYLPEFEISVTPHSATKNDMITMDLTYENTQVNLTFVSLEYIYKDPKNPEVDNKKVLILERISETQFRTVIDVEDYMNSGEYQLNKITLAGKSLIDRHYHEYIVDKRRNVDTYNTRDLSAGDYQIINTAGDSELPVLKNLVVPEKIYALETIEILVEAEDLGSGIKKGSVSVLNDHGYSDTYSLTMKDGMLRAELYVPHMKSEKLVITDVTLEDQAGNLITYYHPDYAPAYGNVHLIKDVAIEYPILIRPYEGDIKITLQNPLVSPGNYSQLYISLNPFIDAEVTANYKTPNGGSVTNTFYRQYDKNRYQSLIVHHYGDQEGTYVMESLRISSAEGTIFVHHGIEGKDGTMDLSSGNYTVQHTKNDLENPTLEKLTVGIKNLGDGRDSRQPISVYASDDISGVQDVEVELYNELQEKTKIINLQRKLGNFFAKEVYFEPSDHGKWDVVKVTLHDYSGKKTLYHDIRYPEGGSEGSIPFDFSDGSFQVHYGSVDDQAPKILESKLMKNSVHLNEQFEYRIKAEDNSNSEGKVAITLENERGIEFVLSESRVFNGKDFVISGLPIETERLWDVGHYRAKSISIYDSNGNSEVVYDQRNVDAEIEGQDLSHLDLTVTEVFKADMTGYFDGISVSSNEIKANEKAEIKVIPGVRLSEILHISVFYTAFFHFENMDQVVSLKKNESGEYVGAFYPRGISGEFEARKIRVVTQRGTFDFYSDIHPLGFEVLDLEGLNINVLYDFIDDGSGLEPETFDRNLLSQISIDDGIFKPGDKVGIDLGFDFEEHGVENVEISFRANGEYSSKVVTAYGSYSVYPVRDRDKEGLYEIDNIRVHTKTNTFYFYNKKYHAYEDESTMIFEEFFEISNKVTDVDSPIITGIVSESKMVQRGESVQFTVEVQDESLLSSGSLTLKHQDESTEEIRLYPVSEGTLQGTWHVDLALSQGVWTPYMIEVTDLYGNSDRVFDMHSLGWTPTEQLRDLSSGSVIVSTNVMKDTEAPILKAIETMEMDGRHFVRIQADDASGLCDVVLKYKHDDHIYEIYQPAVRLDGSYYVSITDYVRQYQGDFELVSLFLKDFAGNGIQYHHLASQHTLNNADLSGGDFEALNTEETDTLHFENIVISTDQGYTPGEVILSMDSTIDTSMYQNGQASFVNIETGESFMLYMSKASNGYFEFRSYEQPNVSKGEYVLNSMVLHREYDEYSLIVVGFSEIYQYRTKVKFYDFSDVTVSISEDRPAVENAAIDVHGVRVYKKGEEPSSVTPVIRPHDTMVVEFMLESEKKVTGIALQFAASDYERIQMGGEFTEIQEGLYRIEIPMNEFYSDGFYEFEGFSVNFDEDSYGGSYYAQEIPYGFGNYAREIRVEGFGSDKSKPMLKEVSVDKRVVSQGGAVVYTFQTSDDLSGTELVEGYVQGVFTGHRIHFGAFARNEEVRATVSLSHAPADVYLLTGVMVHDKAGNSAEYKNKATTEYGYNVIRADFEHATVKVIDSEEREPSLKYSTHVEGKGWLTPVKDGEMSGSLDQGLRLEGLKVQVEDANDLGVEYSTHVQNKGWMPFVKDGEMSGTEGQSLRVEAVKLQLTGEEASLYDIYYRVNVQSLGWLGWTKNGEEAGSSGYGYRMEAIEIRLVKKDSEDKPVVGDSFKEKVKPSIQYRTHVQNVGWQEYAQNGGMSGTTGRGLRLEGLEVKVSGAENVGIRYSTHVQNKGWLTYVEDGKMSGTSGQSLRLEAVKLELTGSEKHLYDVYYRVHAEGFGWLDWAKNGMAAGTAGYGYRLEAIEILVLEKNQAAPGNIKTPYQSKKDSHAVRYQTHVQNVGWQEYVGDGAMSGTSGRSLRLEGIRIAAGEHLPSGSIEYTTHVQNKGWLPKVTDNAMSGTSGESLRLEAIRINLTGELAQQYDVYYRVHAQNVGWMDWAKNGADAGTAGYAYRLEGIEVMMVPKGGGAPGGTARPFIEK</sequence>
<dbReference type="EMBL" id="FOVK01000002">
    <property type="protein sequence ID" value="SFN57866.1"/>
    <property type="molecule type" value="Genomic_DNA"/>
</dbReference>
<evidence type="ECO:0000313" key="2">
    <source>
        <dbReference type="Proteomes" id="UP000181899"/>
    </source>
</evidence>
<gene>
    <name evidence="1" type="ORF">SAMN04488695_102342</name>
</gene>
<name>A0A1I5A632_9CLOT</name>
<dbReference type="RefSeq" id="WP_083422661.1">
    <property type="nucleotide sequence ID" value="NZ_FOVK01000002.1"/>
</dbReference>
<keyword evidence="2" id="KW-1185">Reference proteome</keyword>
<proteinExistence type="predicted"/>
<reference evidence="1 2" key="1">
    <citation type="submission" date="2016-10" db="EMBL/GenBank/DDBJ databases">
        <authorList>
            <person name="de Groot N.N."/>
        </authorList>
    </citation>
    <scope>NUCLEOTIDE SEQUENCE [LARGE SCALE GENOMIC DNA]</scope>
    <source>
        <strain evidence="1 2">ML2</strain>
    </source>
</reference>
<accession>A0A1I5A632</accession>